<comment type="function">
    <text evidence="13">Component of the cytochrome c oxidase, the last enzyme in the mitochondrial electron transport chain which drives oxidative phosphorylation. The respiratory chain contains 3 multisubunit complexes succinate dehydrogenase (complex II, CII), ubiquinol-cytochrome c oxidoreductase (cytochrome b-c1 complex, complex III, CIII) and cytochrome c oxidase (complex IV, CIV), that cooperate to transfer electrons derived from NADH and succinate to molecular oxygen, creating an electrochemical gradient over the inner membrane that drives transmembrane transport and the ATP synthase. Cytochrome c oxidase is the component of the respiratory chain that catalyzes the reduction of oxygen to water. Electrons originating from reduced cytochrome c in the intermembrane space (IMS) are transferred via the dinuclear copper A center (CU(A)) of subunit 2 and heme A of subunit 1 to the active site in subunit 1, a binuclear center (BNC) formed by heme A3 and copper B (CU(B)). The BNC reduces molecular oxygen to 2 water molecules using 4 electrons from cytochrome c in the IMS and 4 protons from the mitochondrial matrix.</text>
</comment>
<reference evidence="14 15" key="1">
    <citation type="submission" date="2015-04" db="EMBL/GenBank/DDBJ databases">
        <authorList>
            <person name="Heijne W.H."/>
            <person name="Fedorova N.D."/>
            <person name="Nierman W.C."/>
            <person name="Vollebregt A.W."/>
            <person name="Zhao Z."/>
            <person name="Wu L."/>
            <person name="Kumar M."/>
            <person name="Stam H."/>
            <person name="van den Berg M.A."/>
            <person name="Pel H.J."/>
        </authorList>
    </citation>
    <scope>NUCLEOTIDE SEQUENCE [LARGE SCALE GENOMIC DNA]</scope>
    <source>
        <strain evidence="14 15">CBS 393.64</strain>
    </source>
</reference>
<keyword evidence="6 13" id="KW-0999">Mitochondrion inner membrane</keyword>
<comment type="pathway">
    <text evidence="2 13">Energy metabolism; oxidative phosphorylation.</text>
</comment>
<proteinExistence type="inferred from homology"/>
<sequence>MLSAPKCYPGTCYAGINTNMPGMLAIPAAEICDRPIYRTIRQIRSRRISIKWLVVGSCVEFRNNNTEDGVQSTPASSFWPNRLLIETKLLRSLGQNNSSGTNLRLLYHTRHKPGVRPAIRKQIAWQPGRLRQQHHTTRENPFRLSSAGRPFSGLRPLHHPYPDAPSLQTTAQHLVFLSFFSCPMASTTLFRIASRTARPASFARASYASRSALAARSTLGSANSFSTSSKRLSAGHEEETYEEFSARYEKEFDAVQDVFELQRNLNNAFAYDLVPSVEVLAAALRAARRVNDFPTAVRIFEGIKAKVENENQYHQYLEKLDGLRKELGVALREELYPENQ</sequence>
<evidence type="ECO:0000313" key="15">
    <source>
        <dbReference type="Proteomes" id="UP000053958"/>
    </source>
</evidence>
<comment type="subunit">
    <text evidence="13">Component of the cytochrome c oxidase (complex IV, CIV), a multisubunit enzyme composed of a catalytic core of 3 subunits and several supernumerary subunits.</text>
</comment>
<dbReference type="Gene3D" id="1.25.40.40">
    <property type="entry name" value="Cytochrome c oxidase, subunit Va/VI"/>
    <property type="match status" value="1"/>
</dbReference>
<gene>
    <name evidence="14" type="ORF">T310_6417</name>
</gene>
<dbReference type="GO" id="GO:0006123">
    <property type="term" value="P:mitochondrial electron transport, cytochrome c to oxygen"/>
    <property type="evidence" value="ECO:0007669"/>
    <property type="project" value="UniProtKB-UniRule"/>
</dbReference>
<dbReference type="EMBL" id="LASV01000334">
    <property type="protein sequence ID" value="KKA19607.1"/>
    <property type="molecule type" value="Genomic_DNA"/>
</dbReference>
<keyword evidence="9 13" id="KW-0496">Mitochondrion</keyword>
<evidence type="ECO:0000256" key="11">
    <source>
        <dbReference type="ARBA" id="ARBA00070174"/>
    </source>
</evidence>
<evidence type="ECO:0000256" key="13">
    <source>
        <dbReference type="RuleBase" id="RU368103"/>
    </source>
</evidence>
<dbReference type="CDD" id="cd00923">
    <property type="entry name" value="Cyt_c_Oxidase_Va"/>
    <property type="match status" value="1"/>
</dbReference>
<keyword evidence="7 13" id="KW-0809">Transit peptide</keyword>
<evidence type="ECO:0000256" key="2">
    <source>
        <dbReference type="ARBA" id="ARBA00004673"/>
    </source>
</evidence>
<evidence type="ECO:0000256" key="3">
    <source>
        <dbReference type="ARBA" id="ARBA00007972"/>
    </source>
</evidence>
<dbReference type="Pfam" id="PF02284">
    <property type="entry name" value="COX5A"/>
    <property type="match status" value="1"/>
</dbReference>
<evidence type="ECO:0000256" key="9">
    <source>
        <dbReference type="ARBA" id="ARBA00023128"/>
    </source>
</evidence>
<evidence type="ECO:0000256" key="4">
    <source>
        <dbReference type="ARBA" id="ARBA00022617"/>
    </source>
</evidence>
<evidence type="ECO:0000256" key="5">
    <source>
        <dbReference type="ARBA" id="ARBA00022723"/>
    </source>
</evidence>
<comment type="caution">
    <text evidence="14">The sequence shown here is derived from an EMBL/GenBank/DDBJ whole genome shotgun (WGS) entry which is preliminary data.</text>
</comment>
<keyword evidence="15" id="KW-1185">Reference proteome</keyword>
<keyword evidence="8 13" id="KW-0408">Iron</keyword>
<evidence type="ECO:0000313" key="14">
    <source>
        <dbReference type="EMBL" id="KKA19607.1"/>
    </source>
</evidence>
<name>A0A0F4YMU5_RASE3</name>
<comment type="subcellular location">
    <subcellularLocation>
        <location evidence="1 13">Mitochondrion inner membrane</location>
        <topology evidence="1 13">Peripheral membrane protein</topology>
        <orientation evidence="1 13">Matrix side</orientation>
    </subcellularLocation>
</comment>
<evidence type="ECO:0000256" key="1">
    <source>
        <dbReference type="ARBA" id="ARBA00004443"/>
    </source>
</evidence>
<dbReference type="UniPathway" id="UPA00705"/>
<evidence type="ECO:0000256" key="8">
    <source>
        <dbReference type="ARBA" id="ARBA00023004"/>
    </source>
</evidence>
<protein>
    <recommendedName>
        <fullName evidence="11 13">Cytochrome c oxidase subunit 6, mitochondrial</fullName>
    </recommendedName>
    <alternativeName>
        <fullName evidence="12 13">Cytochrome c oxidase polypeptide VI</fullName>
    </alternativeName>
</protein>
<dbReference type="FunFam" id="1.25.40.40:FF:000001">
    <property type="entry name" value="Cytochrome c oxidase subunit VI"/>
    <property type="match status" value="1"/>
</dbReference>
<dbReference type="RefSeq" id="XP_013326219.1">
    <property type="nucleotide sequence ID" value="XM_013470765.1"/>
</dbReference>
<dbReference type="PANTHER" id="PTHR14200:SF11">
    <property type="entry name" value="CYTOCHROME C OXIDASE SUBUNIT 5A, MITOCHONDRIAL"/>
    <property type="match status" value="1"/>
</dbReference>
<dbReference type="InterPro" id="IPR003204">
    <property type="entry name" value="Cyt_c_oxidase_su5A/6"/>
</dbReference>
<organism evidence="14 15">
    <name type="scientific">Rasamsonia emersonii (strain ATCC 16479 / CBS 393.64 / IMI 116815)</name>
    <dbReference type="NCBI Taxonomy" id="1408163"/>
    <lineage>
        <taxon>Eukaryota</taxon>
        <taxon>Fungi</taxon>
        <taxon>Dikarya</taxon>
        <taxon>Ascomycota</taxon>
        <taxon>Pezizomycotina</taxon>
        <taxon>Eurotiomycetes</taxon>
        <taxon>Eurotiomycetidae</taxon>
        <taxon>Eurotiales</taxon>
        <taxon>Trichocomaceae</taxon>
        <taxon>Rasamsonia</taxon>
    </lineage>
</organism>
<keyword evidence="10 13" id="KW-0472">Membrane</keyword>
<keyword evidence="5 13" id="KW-0479">Metal-binding</keyword>
<dbReference type="OrthoDB" id="5778907at2759"/>
<dbReference type="SUPFAM" id="SSF48479">
    <property type="entry name" value="Cytochrome c oxidase subunit E"/>
    <property type="match status" value="1"/>
</dbReference>
<evidence type="ECO:0000256" key="12">
    <source>
        <dbReference type="ARBA" id="ARBA00082700"/>
    </source>
</evidence>
<dbReference type="InterPro" id="IPR036545">
    <property type="entry name" value="Cyt_c_oxidase_su5A/6_sf"/>
</dbReference>
<evidence type="ECO:0000256" key="6">
    <source>
        <dbReference type="ARBA" id="ARBA00022792"/>
    </source>
</evidence>
<dbReference type="GO" id="GO:0005743">
    <property type="term" value="C:mitochondrial inner membrane"/>
    <property type="evidence" value="ECO:0007669"/>
    <property type="project" value="UniProtKB-SubCell"/>
</dbReference>
<dbReference type="AlphaFoldDB" id="A0A0F4YMU5"/>
<comment type="similarity">
    <text evidence="3 13">Belongs to the cytochrome c oxidase subunit 5A family.</text>
</comment>
<dbReference type="GeneID" id="25318719"/>
<keyword evidence="4 13" id="KW-0349">Heme</keyword>
<evidence type="ECO:0000256" key="7">
    <source>
        <dbReference type="ARBA" id="ARBA00022946"/>
    </source>
</evidence>
<accession>A0A0F4YMU5</accession>
<dbReference type="GO" id="GO:0045277">
    <property type="term" value="C:respiratory chain complex IV"/>
    <property type="evidence" value="ECO:0007669"/>
    <property type="project" value="UniProtKB-UniRule"/>
</dbReference>
<dbReference type="Proteomes" id="UP000053958">
    <property type="component" value="Unassembled WGS sequence"/>
</dbReference>
<dbReference type="STRING" id="1408163.A0A0F4YMU5"/>
<dbReference type="PANTHER" id="PTHR14200">
    <property type="entry name" value="CYTOCHROME C OXIDASE POLYPEPTIDE"/>
    <property type="match status" value="1"/>
</dbReference>
<evidence type="ECO:0000256" key="10">
    <source>
        <dbReference type="ARBA" id="ARBA00023136"/>
    </source>
</evidence>
<dbReference type="GO" id="GO:0046872">
    <property type="term" value="F:metal ion binding"/>
    <property type="evidence" value="ECO:0007669"/>
    <property type="project" value="UniProtKB-UniRule"/>
</dbReference>